<dbReference type="InterPro" id="IPR025486">
    <property type="entry name" value="DUF4378"/>
</dbReference>
<evidence type="ECO:0000259" key="2">
    <source>
        <dbReference type="Pfam" id="PF14309"/>
    </source>
</evidence>
<feature type="region of interest" description="Disordered" evidence="1">
    <location>
        <begin position="129"/>
        <end position="160"/>
    </location>
</feature>
<protein>
    <recommendedName>
        <fullName evidence="2">DUF4378 domain-containing protein</fullName>
    </recommendedName>
</protein>
<dbReference type="PANTHER" id="PTHR31680">
    <property type="entry name" value="LONGIFOLIA PROTEIN"/>
    <property type="match status" value="1"/>
</dbReference>
<feature type="compositionally biased region" description="Basic and acidic residues" evidence="1">
    <location>
        <begin position="439"/>
        <end position="453"/>
    </location>
</feature>
<feature type="compositionally biased region" description="Basic and acidic residues" evidence="1">
    <location>
        <begin position="329"/>
        <end position="356"/>
    </location>
</feature>
<dbReference type="OMA" id="QPPIVVM"/>
<accession>B8B8A3</accession>
<dbReference type="Pfam" id="PF14309">
    <property type="entry name" value="DUF4378"/>
    <property type="match status" value="1"/>
</dbReference>
<feature type="region of interest" description="Disordered" evidence="1">
    <location>
        <begin position="408"/>
        <end position="466"/>
    </location>
</feature>
<feature type="region of interest" description="Disordered" evidence="1">
    <location>
        <begin position="600"/>
        <end position="704"/>
    </location>
</feature>
<feature type="compositionally biased region" description="Polar residues" evidence="1">
    <location>
        <begin position="777"/>
        <end position="794"/>
    </location>
</feature>
<proteinExistence type="predicted"/>
<dbReference type="AlphaFoldDB" id="B8B8A3"/>
<dbReference type="PANTHER" id="PTHR31680:SF7">
    <property type="entry name" value="OS07G0603300 PROTEIN"/>
    <property type="match status" value="1"/>
</dbReference>
<sequence length="1023" mass="113825">MAAIVGPPFLLMKQMQLNFTFHSDAGAIRSFTRSLLLFRVETKEILRSSIDLHRKNRLLRNAARCDLDVRELVIGEESESEEEMPPARVLGGGGGGGGLGDEAPELERQMGCMAGIFQIFDRRQRLLTARRRRPPPKMLPPGPGHTLPRSSSNVAAQSSSTSKIVLEKTFSKSMTENSSLSIESSRASCSSSSCSSFSSLDGNKSIQQELPYINEQLFVQRPLKSSPSLKDPVMDTRSGQSNIGFRDIVKDSINRDTGGLTVKTSVKDARRNGQYKDSPRPLLLSKSMDGTYVIGIDRSTKVPANAVESSRRFPEQSRFSCDDRRLLRPVEAQENKKPSTRLKELPRLSLDSRKETLSSSSRQKTFSYRRTDDSLMDALRPQDSPGHRRASSVIAKLMGLEEAPNATGVLTVDSYEPERSPRPAEDTQKEHPVPSPRRFCQDPRESLPKDESPAMKTKPSPRILTESAPWRQQEKIATSSKASQCRDAEVRPRTASLYAYIERRGGGLEFLECNKDFRALRILEALHAKDAKRQNDGNGALTVASQQAGDALNTSSRHFQPPIVVMKPARSTEKQPGVSLASVDPLAGFRNLRKLQARDAPCIGEHETSTNEKVHSRISRAQSKSDEPASRASSPRPTGSSSPRTVQRKAESERRSRPPVSPKSPSKKSSEAASPGGRTRTKPSQGKKHRDNEVSKSPRSRISMVKEIDISIMDFQKPLASTPSHKGTPSVLASDQKINSLENAPSPISVLDTSYYHTRLSYSFKDGETHSSEECWNPNSLPDTPQSKTSSEVSQIKPENFEALIQKLEQLQSMNDEVANKKDHQYIYEILLASGLLHKELSFVAMPGQAWPSSCLINPELFLILEQTKPDFASADQTVTKSSKANTEKLHRRIVFDLVNEITAQKMNIHCSASQSAKSLQLRKYNGWRLFKDLCTEVDRLQSESSAIKCSEEDGDERMLLVEDPLNGIEDWSFDSESPSTVLEIERLIYKDLIDEVIWDEATGKMQGGQWNLKRQLSFSSTS</sequence>
<dbReference type="EMBL" id="CM000132">
    <property type="protein sequence ID" value="EEC82403.1"/>
    <property type="molecule type" value="Genomic_DNA"/>
</dbReference>
<evidence type="ECO:0000313" key="4">
    <source>
        <dbReference type="Proteomes" id="UP000007015"/>
    </source>
</evidence>
<dbReference type="Proteomes" id="UP000007015">
    <property type="component" value="Chromosome 7"/>
</dbReference>
<dbReference type="STRING" id="39946.B8B8A3"/>
<keyword evidence="4" id="KW-1185">Reference proteome</keyword>
<feature type="compositionally biased region" description="Low complexity" evidence="1">
    <location>
        <begin position="630"/>
        <end position="645"/>
    </location>
</feature>
<feature type="compositionally biased region" description="Basic and acidic residues" evidence="1">
    <location>
        <begin position="604"/>
        <end position="615"/>
    </location>
</feature>
<feature type="compositionally biased region" description="Basic and acidic residues" evidence="1">
    <location>
        <begin position="416"/>
        <end position="432"/>
    </location>
</feature>
<feature type="region of interest" description="Disordered" evidence="1">
    <location>
        <begin position="76"/>
        <end position="104"/>
    </location>
</feature>
<feature type="compositionally biased region" description="Polar residues" evidence="1">
    <location>
        <begin position="357"/>
        <end position="368"/>
    </location>
</feature>
<dbReference type="InterPro" id="IPR033334">
    <property type="entry name" value="LNG1/2"/>
</dbReference>
<dbReference type="HOGENOM" id="CLU_007647_0_0_1"/>
<feature type="region of interest" description="Disordered" evidence="1">
    <location>
        <begin position="329"/>
        <end position="390"/>
    </location>
</feature>
<organism evidence="3 4">
    <name type="scientific">Oryza sativa subsp. indica</name>
    <name type="common">Rice</name>
    <dbReference type="NCBI Taxonomy" id="39946"/>
    <lineage>
        <taxon>Eukaryota</taxon>
        <taxon>Viridiplantae</taxon>
        <taxon>Streptophyta</taxon>
        <taxon>Embryophyta</taxon>
        <taxon>Tracheophyta</taxon>
        <taxon>Spermatophyta</taxon>
        <taxon>Magnoliopsida</taxon>
        <taxon>Liliopsida</taxon>
        <taxon>Poales</taxon>
        <taxon>Poaceae</taxon>
        <taxon>BOP clade</taxon>
        <taxon>Oryzoideae</taxon>
        <taxon>Oryzeae</taxon>
        <taxon>Oryzinae</taxon>
        <taxon>Oryza</taxon>
        <taxon>Oryza sativa</taxon>
    </lineage>
</organism>
<evidence type="ECO:0000256" key="1">
    <source>
        <dbReference type="SAM" id="MobiDB-lite"/>
    </source>
</evidence>
<gene>
    <name evidence="3" type="ORF">OsI_26776</name>
</gene>
<dbReference type="Gramene" id="BGIOSGA023937-TA">
    <property type="protein sequence ID" value="BGIOSGA023937-PA"/>
    <property type="gene ID" value="BGIOSGA023937"/>
</dbReference>
<dbReference type="GO" id="GO:0051513">
    <property type="term" value="P:regulation of monopolar cell growth"/>
    <property type="evidence" value="ECO:0007669"/>
    <property type="project" value="InterPro"/>
</dbReference>
<evidence type="ECO:0000313" key="3">
    <source>
        <dbReference type="EMBL" id="EEC82403.1"/>
    </source>
</evidence>
<feature type="compositionally biased region" description="Gly residues" evidence="1">
    <location>
        <begin position="90"/>
        <end position="100"/>
    </location>
</feature>
<feature type="domain" description="DUF4378" evidence="2">
    <location>
        <begin position="823"/>
        <end position="996"/>
    </location>
</feature>
<feature type="compositionally biased region" description="Basic residues" evidence="1">
    <location>
        <begin position="679"/>
        <end position="689"/>
    </location>
</feature>
<reference evidence="3 4" key="1">
    <citation type="journal article" date="2005" name="PLoS Biol.">
        <title>The genomes of Oryza sativa: a history of duplications.</title>
        <authorList>
            <person name="Yu J."/>
            <person name="Wang J."/>
            <person name="Lin W."/>
            <person name="Li S."/>
            <person name="Li H."/>
            <person name="Zhou J."/>
            <person name="Ni P."/>
            <person name="Dong W."/>
            <person name="Hu S."/>
            <person name="Zeng C."/>
            <person name="Zhang J."/>
            <person name="Zhang Y."/>
            <person name="Li R."/>
            <person name="Xu Z."/>
            <person name="Li S."/>
            <person name="Li X."/>
            <person name="Zheng H."/>
            <person name="Cong L."/>
            <person name="Lin L."/>
            <person name="Yin J."/>
            <person name="Geng J."/>
            <person name="Li G."/>
            <person name="Shi J."/>
            <person name="Liu J."/>
            <person name="Lv H."/>
            <person name="Li J."/>
            <person name="Wang J."/>
            <person name="Deng Y."/>
            <person name="Ran L."/>
            <person name="Shi X."/>
            <person name="Wang X."/>
            <person name="Wu Q."/>
            <person name="Li C."/>
            <person name="Ren X."/>
            <person name="Wang J."/>
            <person name="Wang X."/>
            <person name="Li D."/>
            <person name="Liu D."/>
            <person name="Zhang X."/>
            <person name="Ji Z."/>
            <person name="Zhao W."/>
            <person name="Sun Y."/>
            <person name="Zhang Z."/>
            <person name="Bao J."/>
            <person name="Han Y."/>
            <person name="Dong L."/>
            <person name="Ji J."/>
            <person name="Chen P."/>
            <person name="Wu S."/>
            <person name="Liu J."/>
            <person name="Xiao Y."/>
            <person name="Bu D."/>
            <person name="Tan J."/>
            <person name="Yang L."/>
            <person name="Ye C."/>
            <person name="Zhang J."/>
            <person name="Xu J."/>
            <person name="Zhou Y."/>
            <person name="Yu Y."/>
            <person name="Zhang B."/>
            <person name="Zhuang S."/>
            <person name="Wei H."/>
            <person name="Liu B."/>
            <person name="Lei M."/>
            <person name="Yu H."/>
            <person name="Li Y."/>
            <person name="Xu H."/>
            <person name="Wei S."/>
            <person name="He X."/>
            <person name="Fang L."/>
            <person name="Zhang Z."/>
            <person name="Zhang Y."/>
            <person name="Huang X."/>
            <person name="Su Z."/>
            <person name="Tong W."/>
            <person name="Li J."/>
            <person name="Tong Z."/>
            <person name="Li S."/>
            <person name="Ye J."/>
            <person name="Wang L."/>
            <person name="Fang L."/>
            <person name="Lei T."/>
            <person name="Chen C."/>
            <person name="Chen H."/>
            <person name="Xu Z."/>
            <person name="Li H."/>
            <person name="Huang H."/>
            <person name="Zhang F."/>
            <person name="Xu H."/>
            <person name="Li N."/>
            <person name="Zhao C."/>
            <person name="Li S."/>
            <person name="Dong L."/>
            <person name="Huang Y."/>
            <person name="Li L."/>
            <person name="Xi Y."/>
            <person name="Qi Q."/>
            <person name="Li W."/>
            <person name="Zhang B."/>
            <person name="Hu W."/>
            <person name="Zhang Y."/>
            <person name="Tian X."/>
            <person name="Jiao Y."/>
            <person name="Liang X."/>
            <person name="Jin J."/>
            <person name="Gao L."/>
            <person name="Zheng W."/>
            <person name="Hao B."/>
            <person name="Liu S."/>
            <person name="Wang W."/>
            <person name="Yuan L."/>
            <person name="Cao M."/>
            <person name="McDermott J."/>
            <person name="Samudrala R."/>
            <person name="Wang J."/>
            <person name="Wong G.K."/>
            <person name="Yang H."/>
        </authorList>
    </citation>
    <scope>NUCLEOTIDE SEQUENCE [LARGE SCALE GENOMIC DNA]</scope>
    <source>
        <strain evidence="4">cv. 93-11</strain>
    </source>
</reference>
<feature type="compositionally biased region" description="Low complexity" evidence="1">
    <location>
        <begin position="150"/>
        <end position="160"/>
    </location>
</feature>
<feature type="region of interest" description="Disordered" evidence="1">
    <location>
        <begin position="768"/>
        <end position="795"/>
    </location>
</feature>
<name>B8B8A3_ORYSI</name>